<dbReference type="RefSeq" id="WP_377525177.1">
    <property type="nucleotide sequence ID" value="NZ_JBHTLD010000051.1"/>
</dbReference>
<dbReference type="InterPro" id="IPR003782">
    <property type="entry name" value="SCO1/SenC"/>
</dbReference>
<organism evidence="4 5">
    <name type="scientific">Pontibacter rugosus</name>
    <dbReference type="NCBI Taxonomy" id="1745966"/>
    <lineage>
        <taxon>Bacteria</taxon>
        <taxon>Pseudomonadati</taxon>
        <taxon>Bacteroidota</taxon>
        <taxon>Cytophagia</taxon>
        <taxon>Cytophagales</taxon>
        <taxon>Hymenobacteraceae</taxon>
        <taxon>Pontibacter</taxon>
    </lineage>
</organism>
<sequence>FISVFGTHHFSLKTFYPKLDEQGQVIYNSAGDTVFHTVPYFEMLSQERDTISQAVLDGDIYLIHFFDPTCGAPCQNIFSKLVRVQEAYENNPQVKLVSVSRTSMVDSLTVLQKLAHNYSIVPGTWYWLTGSTEETNNLNAAIFPEFAKNNPAILNMNDQLVLVDKEKKIRGVYKGDSIKEMDRVILEINVLLDEYSKRK</sequence>
<reference evidence="5" key="1">
    <citation type="journal article" date="2019" name="Int. J. Syst. Evol. Microbiol.">
        <title>The Global Catalogue of Microorganisms (GCM) 10K type strain sequencing project: providing services to taxonomists for standard genome sequencing and annotation.</title>
        <authorList>
            <consortium name="The Broad Institute Genomics Platform"/>
            <consortium name="The Broad Institute Genome Sequencing Center for Infectious Disease"/>
            <person name="Wu L."/>
            <person name="Ma J."/>
        </authorList>
    </citation>
    <scope>NUCLEOTIDE SEQUENCE [LARGE SCALE GENOMIC DNA]</scope>
    <source>
        <strain evidence="5">JCM 31319</strain>
    </source>
</reference>
<dbReference type="InterPro" id="IPR036249">
    <property type="entry name" value="Thioredoxin-like_sf"/>
</dbReference>
<comment type="similarity">
    <text evidence="1">Belongs to the SCO1/2 family.</text>
</comment>
<keyword evidence="5" id="KW-1185">Reference proteome</keyword>
<feature type="domain" description="Thioredoxin" evidence="3">
    <location>
        <begin position="32"/>
        <end position="193"/>
    </location>
</feature>
<accession>A0ABW3SN35</accession>
<dbReference type="SUPFAM" id="SSF52833">
    <property type="entry name" value="Thioredoxin-like"/>
    <property type="match status" value="1"/>
</dbReference>
<dbReference type="Proteomes" id="UP001597094">
    <property type="component" value="Unassembled WGS sequence"/>
</dbReference>
<evidence type="ECO:0000259" key="3">
    <source>
        <dbReference type="PROSITE" id="PS51352"/>
    </source>
</evidence>
<evidence type="ECO:0000313" key="5">
    <source>
        <dbReference type="Proteomes" id="UP001597094"/>
    </source>
</evidence>
<dbReference type="Gene3D" id="3.40.30.10">
    <property type="entry name" value="Glutaredoxin"/>
    <property type="match status" value="1"/>
</dbReference>
<proteinExistence type="inferred from homology"/>
<evidence type="ECO:0000256" key="1">
    <source>
        <dbReference type="ARBA" id="ARBA00010996"/>
    </source>
</evidence>
<evidence type="ECO:0000256" key="2">
    <source>
        <dbReference type="ARBA" id="ARBA00023008"/>
    </source>
</evidence>
<keyword evidence="2" id="KW-0186">Copper</keyword>
<name>A0ABW3SN35_9BACT</name>
<dbReference type="Pfam" id="PF02630">
    <property type="entry name" value="SCO1-SenC"/>
    <property type="match status" value="1"/>
</dbReference>
<dbReference type="PROSITE" id="PS51352">
    <property type="entry name" value="THIOREDOXIN_2"/>
    <property type="match status" value="1"/>
</dbReference>
<gene>
    <name evidence="4" type="ORF">ACFQ2O_07770</name>
</gene>
<protein>
    <submittedName>
        <fullName evidence="4">SCO family protein</fullName>
    </submittedName>
</protein>
<feature type="non-terminal residue" evidence="4">
    <location>
        <position position="1"/>
    </location>
</feature>
<evidence type="ECO:0000313" key="4">
    <source>
        <dbReference type="EMBL" id="MFD1186096.1"/>
    </source>
</evidence>
<dbReference type="EMBL" id="JBHTLD010000051">
    <property type="protein sequence ID" value="MFD1186096.1"/>
    <property type="molecule type" value="Genomic_DNA"/>
</dbReference>
<dbReference type="InterPro" id="IPR013766">
    <property type="entry name" value="Thioredoxin_domain"/>
</dbReference>
<comment type="caution">
    <text evidence="4">The sequence shown here is derived from an EMBL/GenBank/DDBJ whole genome shotgun (WGS) entry which is preliminary data.</text>
</comment>